<sequence length="88" mass="9458">MASYLSNIFGCFSESSSESKGYICDGNVCVLSKPKEKSGKISSSTNKRKQSLRISFSCLSAKWCSHHCSQYKAHASASHQQAPGSGTC</sequence>
<feature type="non-terminal residue" evidence="1">
    <location>
        <position position="1"/>
    </location>
</feature>
<organism evidence="1 2">
    <name type="scientific">Mucuna pruriens</name>
    <name type="common">Velvet bean</name>
    <name type="synonym">Dolichos pruriens</name>
    <dbReference type="NCBI Taxonomy" id="157652"/>
    <lineage>
        <taxon>Eukaryota</taxon>
        <taxon>Viridiplantae</taxon>
        <taxon>Streptophyta</taxon>
        <taxon>Embryophyta</taxon>
        <taxon>Tracheophyta</taxon>
        <taxon>Spermatophyta</taxon>
        <taxon>Magnoliopsida</taxon>
        <taxon>eudicotyledons</taxon>
        <taxon>Gunneridae</taxon>
        <taxon>Pentapetalae</taxon>
        <taxon>rosids</taxon>
        <taxon>fabids</taxon>
        <taxon>Fabales</taxon>
        <taxon>Fabaceae</taxon>
        <taxon>Papilionoideae</taxon>
        <taxon>50 kb inversion clade</taxon>
        <taxon>NPAAA clade</taxon>
        <taxon>indigoferoid/millettioid clade</taxon>
        <taxon>Phaseoleae</taxon>
        <taxon>Mucuna</taxon>
    </lineage>
</organism>
<dbReference type="AlphaFoldDB" id="A0A371HNS9"/>
<name>A0A371HNS9_MUCPR</name>
<gene>
    <name evidence="1" type="ORF">CR513_11855</name>
</gene>
<accession>A0A371HNS9</accession>
<protein>
    <submittedName>
        <fullName evidence="1">Uncharacterized protein</fullName>
    </submittedName>
</protein>
<evidence type="ECO:0000313" key="1">
    <source>
        <dbReference type="EMBL" id="RDY04439.1"/>
    </source>
</evidence>
<comment type="caution">
    <text evidence="1">The sequence shown here is derived from an EMBL/GenBank/DDBJ whole genome shotgun (WGS) entry which is preliminary data.</text>
</comment>
<reference evidence="1" key="1">
    <citation type="submission" date="2018-05" db="EMBL/GenBank/DDBJ databases">
        <title>Draft genome of Mucuna pruriens seed.</title>
        <authorList>
            <person name="Nnadi N.E."/>
            <person name="Vos R."/>
            <person name="Hasami M.H."/>
            <person name="Devisetty U.K."/>
            <person name="Aguiy J.C."/>
        </authorList>
    </citation>
    <scope>NUCLEOTIDE SEQUENCE [LARGE SCALE GENOMIC DNA]</scope>
    <source>
        <strain evidence="1">JCA_2017</strain>
    </source>
</reference>
<keyword evidence="2" id="KW-1185">Reference proteome</keyword>
<proteinExistence type="predicted"/>
<dbReference type="OrthoDB" id="1431687at2759"/>
<evidence type="ECO:0000313" key="2">
    <source>
        <dbReference type="Proteomes" id="UP000257109"/>
    </source>
</evidence>
<dbReference type="EMBL" id="QJKJ01002081">
    <property type="protein sequence ID" value="RDY04439.1"/>
    <property type="molecule type" value="Genomic_DNA"/>
</dbReference>
<dbReference type="Proteomes" id="UP000257109">
    <property type="component" value="Unassembled WGS sequence"/>
</dbReference>